<dbReference type="InterPro" id="IPR000301">
    <property type="entry name" value="Tetraspanin_animals"/>
</dbReference>
<organism evidence="7 8">
    <name type="scientific">Xenotaenia resolanae</name>
    <dbReference type="NCBI Taxonomy" id="208358"/>
    <lineage>
        <taxon>Eukaryota</taxon>
        <taxon>Metazoa</taxon>
        <taxon>Chordata</taxon>
        <taxon>Craniata</taxon>
        <taxon>Vertebrata</taxon>
        <taxon>Euteleostomi</taxon>
        <taxon>Actinopterygii</taxon>
        <taxon>Neopterygii</taxon>
        <taxon>Teleostei</taxon>
        <taxon>Neoteleostei</taxon>
        <taxon>Acanthomorphata</taxon>
        <taxon>Ovalentaria</taxon>
        <taxon>Atherinomorphae</taxon>
        <taxon>Cyprinodontiformes</taxon>
        <taxon>Goodeidae</taxon>
        <taxon>Xenotaenia</taxon>
    </lineage>
</organism>
<feature type="transmembrane region" description="Helical" evidence="6">
    <location>
        <begin position="28"/>
        <end position="49"/>
    </location>
</feature>
<dbReference type="SUPFAM" id="SSF48652">
    <property type="entry name" value="Tetraspanin"/>
    <property type="match status" value="1"/>
</dbReference>
<gene>
    <name evidence="7" type="ORF">XENORESO_019814</name>
</gene>
<evidence type="ECO:0000313" key="8">
    <source>
        <dbReference type="Proteomes" id="UP001444071"/>
    </source>
</evidence>
<keyword evidence="5 6" id="KW-0472">Membrane</keyword>
<sequence length="261" mass="29546">VTSIVARRPQSLKMCGERGNPLKTILQLMCQLLWVEGMVVAMGGVYLLMKYRHYSLFFSQTYILLPAIFTLCGAAFLVLTGFLGTWLSLRDSRCLQGLFVYLLVVIFFLESTASALALVHSRKLDSETAPLSKVFHNYTGNSQDINSRAVDATQQELQCCGVSNYTDWLDTFWFNQTGGKLVPRSCCNATFHSCTGSVEQPWQLYPQGCQVKLEMAFQFILSFIMWCALLGFLTEVVLLFTMGRMMMMNQQPFKYQALDDS</sequence>
<evidence type="ECO:0000256" key="4">
    <source>
        <dbReference type="ARBA" id="ARBA00022989"/>
    </source>
</evidence>
<comment type="similarity">
    <text evidence="2 6">Belongs to the tetraspanin (TM4SF) family.</text>
</comment>
<feature type="transmembrane region" description="Helical" evidence="6">
    <location>
        <begin position="61"/>
        <end position="86"/>
    </location>
</feature>
<evidence type="ECO:0000256" key="3">
    <source>
        <dbReference type="ARBA" id="ARBA00022692"/>
    </source>
</evidence>
<evidence type="ECO:0000256" key="5">
    <source>
        <dbReference type="ARBA" id="ARBA00023136"/>
    </source>
</evidence>
<evidence type="ECO:0000313" key="7">
    <source>
        <dbReference type="EMBL" id="MEQ2277104.1"/>
    </source>
</evidence>
<comment type="caution">
    <text evidence="7">The sequence shown here is derived from an EMBL/GenBank/DDBJ whole genome shotgun (WGS) entry which is preliminary data.</text>
</comment>
<dbReference type="Pfam" id="PF00335">
    <property type="entry name" value="Tetraspanin"/>
    <property type="match status" value="1"/>
</dbReference>
<proteinExistence type="inferred from homology"/>
<dbReference type="PANTHER" id="PTHR19282:SF477">
    <property type="entry name" value="TETRASPANIN"/>
    <property type="match status" value="1"/>
</dbReference>
<dbReference type="InterPro" id="IPR008952">
    <property type="entry name" value="Tetraspanin_EC2_sf"/>
</dbReference>
<feature type="transmembrane region" description="Helical" evidence="6">
    <location>
        <begin position="98"/>
        <end position="119"/>
    </location>
</feature>
<keyword evidence="4 6" id="KW-1133">Transmembrane helix</keyword>
<evidence type="ECO:0000256" key="6">
    <source>
        <dbReference type="RuleBase" id="RU361218"/>
    </source>
</evidence>
<keyword evidence="3 6" id="KW-0812">Transmembrane</keyword>
<reference evidence="7 8" key="1">
    <citation type="submission" date="2021-06" db="EMBL/GenBank/DDBJ databases">
        <authorList>
            <person name="Palmer J.M."/>
        </authorList>
    </citation>
    <scope>NUCLEOTIDE SEQUENCE [LARGE SCALE GENOMIC DNA]</scope>
    <source>
        <strain evidence="7 8">XR_2019</strain>
        <tissue evidence="7">Muscle</tissue>
    </source>
</reference>
<dbReference type="InterPro" id="IPR018499">
    <property type="entry name" value="Tetraspanin/Peripherin"/>
</dbReference>
<accession>A0ABV0X730</accession>
<evidence type="ECO:0000256" key="2">
    <source>
        <dbReference type="ARBA" id="ARBA00006840"/>
    </source>
</evidence>
<dbReference type="PRINTS" id="PR00259">
    <property type="entry name" value="TMFOUR"/>
</dbReference>
<protein>
    <recommendedName>
        <fullName evidence="6">Tetraspanin</fullName>
    </recommendedName>
</protein>
<feature type="non-terminal residue" evidence="7">
    <location>
        <position position="1"/>
    </location>
</feature>
<dbReference type="PIRSF" id="PIRSF002419">
    <property type="entry name" value="Tetraspanin"/>
    <property type="match status" value="1"/>
</dbReference>
<name>A0ABV0X730_9TELE</name>
<keyword evidence="8" id="KW-1185">Reference proteome</keyword>
<evidence type="ECO:0000256" key="1">
    <source>
        <dbReference type="ARBA" id="ARBA00004141"/>
    </source>
</evidence>
<dbReference type="EMBL" id="JAHRIM010090828">
    <property type="protein sequence ID" value="MEQ2277104.1"/>
    <property type="molecule type" value="Genomic_DNA"/>
</dbReference>
<feature type="transmembrane region" description="Helical" evidence="6">
    <location>
        <begin position="215"/>
        <end position="240"/>
    </location>
</feature>
<dbReference type="PANTHER" id="PTHR19282">
    <property type="entry name" value="TETRASPANIN"/>
    <property type="match status" value="1"/>
</dbReference>
<dbReference type="Gene3D" id="1.10.1450.10">
    <property type="entry name" value="Tetraspanin"/>
    <property type="match status" value="1"/>
</dbReference>
<dbReference type="Proteomes" id="UP001444071">
    <property type="component" value="Unassembled WGS sequence"/>
</dbReference>
<comment type="subcellular location">
    <subcellularLocation>
        <location evidence="1 6">Membrane</location>
        <topology evidence="1 6">Multi-pass membrane protein</topology>
    </subcellularLocation>
</comment>